<evidence type="ECO:0000256" key="8">
    <source>
        <dbReference type="ARBA" id="ARBA00023136"/>
    </source>
</evidence>
<dbReference type="PANTHER" id="PTHR33445">
    <property type="entry name" value="ATP SYNTHASE SUBUNIT B', CHLOROPLASTIC"/>
    <property type="match status" value="1"/>
</dbReference>
<evidence type="ECO:0000256" key="14">
    <source>
        <dbReference type="RuleBase" id="RU003848"/>
    </source>
</evidence>
<keyword evidence="13" id="KW-1003">Cell membrane</keyword>
<keyword evidence="4 13" id="KW-0812">Transmembrane</keyword>
<dbReference type="EMBL" id="JACVXA010000004">
    <property type="protein sequence ID" value="MBE3636907.1"/>
    <property type="molecule type" value="Genomic_DNA"/>
</dbReference>
<reference evidence="17" key="1">
    <citation type="submission" date="2020-09" db="EMBL/GenBank/DDBJ databases">
        <title>A novel bacterium of genus Mangrovicoccus, isolated from South China Sea.</title>
        <authorList>
            <person name="Huang H."/>
            <person name="Mo K."/>
            <person name="Hu Y."/>
        </authorList>
    </citation>
    <scope>NUCLEOTIDE SEQUENCE</scope>
    <source>
        <strain evidence="17">HB182678</strain>
    </source>
</reference>
<evidence type="ECO:0000313" key="17">
    <source>
        <dbReference type="EMBL" id="MBE3636907.1"/>
    </source>
</evidence>
<dbReference type="InterPro" id="IPR002146">
    <property type="entry name" value="ATP_synth_b/b'su_bac/chlpt"/>
</dbReference>
<keyword evidence="6 13" id="KW-1133">Transmembrane helix</keyword>
<feature type="chain" id="PRO_5035163058" description="ATP synthase subunit b" evidence="16">
    <location>
        <begin position="19"/>
        <end position="185"/>
    </location>
</feature>
<dbReference type="PANTHER" id="PTHR33445:SF1">
    <property type="entry name" value="ATP SYNTHASE SUBUNIT B"/>
    <property type="match status" value="1"/>
</dbReference>
<keyword evidence="2 13" id="KW-0813">Transport</keyword>
<dbReference type="CDD" id="cd06503">
    <property type="entry name" value="ATP-synt_Fo_b"/>
    <property type="match status" value="1"/>
</dbReference>
<keyword evidence="18" id="KW-1185">Reference proteome</keyword>
<protein>
    <recommendedName>
        <fullName evidence="13">ATP synthase subunit b</fullName>
    </recommendedName>
    <alternativeName>
        <fullName evidence="13">ATP synthase F(0) sector subunit b</fullName>
    </alternativeName>
    <alternativeName>
        <fullName evidence="13">ATPase subunit I</fullName>
    </alternativeName>
    <alternativeName>
        <fullName evidence="13">F-type ATPase subunit b</fullName>
        <shortName evidence="13">F-ATPase subunit b</shortName>
    </alternativeName>
</protein>
<keyword evidence="8 13" id="KW-0472">Membrane</keyword>
<evidence type="ECO:0000256" key="13">
    <source>
        <dbReference type="HAMAP-Rule" id="MF_01398"/>
    </source>
</evidence>
<accession>A0A8J6YT05</accession>
<gene>
    <name evidence="13" type="primary">atpF</name>
    <name evidence="17" type="ORF">ICN82_01655</name>
</gene>
<dbReference type="InterPro" id="IPR050059">
    <property type="entry name" value="ATP_synthase_B_chain"/>
</dbReference>
<evidence type="ECO:0000256" key="4">
    <source>
        <dbReference type="ARBA" id="ARBA00022692"/>
    </source>
</evidence>
<evidence type="ECO:0000256" key="3">
    <source>
        <dbReference type="ARBA" id="ARBA00022547"/>
    </source>
</evidence>
<comment type="function">
    <text evidence="10 13">F(1)F(0) ATP synthase produces ATP from ADP in the presence of a proton or sodium gradient. F-type ATPases consist of two structural domains, F(1) containing the extramembraneous catalytic core and F(0) containing the membrane proton channel, linked together by a central stalk and a peripheral stalk. During catalysis, ATP synthesis in the catalytic domain of F(1) is coupled via a rotary mechanism of the central stalk subunits to proton translocation.</text>
</comment>
<feature type="coiled-coil region" evidence="15">
    <location>
        <begin position="61"/>
        <end position="146"/>
    </location>
</feature>
<dbReference type="AlphaFoldDB" id="A0A8J6YT05"/>
<organism evidence="17 18">
    <name type="scientific">Mangrovicoccus algicola</name>
    <dbReference type="NCBI Taxonomy" id="2771008"/>
    <lineage>
        <taxon>Bacteria</taxon>
        <taxon>Pseudomonadati</taxon>
        <taxon>Pseudomonadota</taxon>
        <taxon>Alphaproteobacteria</taxon>
        <taxon>Rhodobacterales</taxon>
        <taxon>Paracoccaceae</taxon>
        <taxon>Mangrovicoccus</taxon>
    </lineage>
</organism>
<comment type="function">
    <text evidence="11">Component of the F(0) channel, it forms part of the peripheral stalk, linking F(1) to F(0). The b'-subunit is a diverged and duplicated form of b found in plants and photosynthetic bacteria.</text>
</comment>
<comment type="subcellular location">
    <subcellularLocation>
        <location evidence="13">Cell membrane</location>
        <topology evidence="13">Single-pass membrane protein</topology>
    </subcellularLocation>
    <subcellularLocation>
        <location evidence="12">Endomembrane system</location>
        <topology evidence="12">Single-pass membrane protein</topology>
    </subcellularLocation>
</comment>
<evidence type="ECO:0000256" key="9">
    <source>
        <dbReference type="ARBA" id="ARBA00023310"/>
    </source>
</evidence>
<comment type="caution">
    <text evidence="17">The sequence shown here is derived from an EMBL/GenBank/DDBJ whole genome shotgun (WGS) entry which is preliminary data.</text>
</comment>
<dbReference type="GO" id="GO:0012505">
    <property type="term" value="C:endomembrane system"/>
    <property type="evidence" value="ECO:0007669"/>
    <property type="project" value="UniProtKB-SubCell"/>
</dbReference>
<comment type="subunit">
    <text evidence="13">F-type ATPases have 2 components, F(1) - the catalytic core - and F(0) - the membrane proton channel. F(1) has five subunits: alpha(3), beta(3), gamma(1), delta(1), epsilon(1). F(0) has three main subunits: a(1), b(2) and c(10-14). The alpha and beta chains form an alternating ring which encloses part of the gamma chain. F(1) is attached to F(0) by a central stalk formed by the gamma and epsilon chains, while a peripheral stalk is formed by the delta and b chains.</text>
</comment>
<evidence type="ECO:0000256" key="16">
    <source>
        <dbReference type="SAM" id="SignalP"/>
    </source>
</evidence>
<feature type="transmembrane region" description="Helical" evidence="13">
    <location>
        <begin position="28"/>
        <end position="47"/>
    </location>
</feature>
<evidence type="ECO:0000313" key="18">
    <source>
        <dbReference type="Proteomes" id="UP000609121"/>
    </source>
</evidence>
<keyword evidence="7 13" id="KW-0406">Ion transport</keyword>
<dbReference type="GO" id="GO:0046961">
    <property type="term" value="F:proton-transporting ATPase activity, rotational mechanism"/>
    <property type="evidence" value="ECO:0007669"/>
    <property type="project" value="TreeGrafter"/>
</dbReference>
<dbReference type="GO" id="GO:0045259">
    <property type="term" value="C:proton-transporting ATP synthase complex"/>
    <property type="evidence" value="ECO:0007669"/>
    <property type="project" value="UniProtKB-KW"/>
</dbReference>
<dbReference type="NCBIfam" id="NF009989">
    <property type="entry name" value="PRK13455.1"/>
    <property type="match status" value="1"/>
</dbReference>
<dbReference type="Pfam" id="PF00430">
    <property type="entry name" value="ATP-synt_B"/>
    <property type="match status" value="1"/>
</dbReference>
<keyword evidence="9 13" id="KW-0066">ATP synthesis</keyword>
<keyword evidence="5 13" id="KW-0375">Hydrogen ion transport</keyword>
<dbReference type="HAMAP" id="MF_01398">
    <property type="entry name" value="ATP_synth_b_bprime"/>
    <property type="match status" value="1"/>
</dbReference>
<keyword evidence="16" id="KW-0732">Signal</keyword>
<proteinExistence type="inferred from homology"/>
<evidence type="ECO:0000256" key="5">
    <source>
        <dbReference type="ARBA" id="ARBA00022781"/>
    </source>
</evidence>
<evidence type="ECO:0000256" key="15">
    <source>
        <dbReference type="SAM" id="Coils"/>
    </source>
</evidence>
<dbReference type="RefSeq" id="WP_193179096.1">
    <property type="nucleotide sequence ID" value="NZ_JACVXA010000004.1"/>
</dbReference>
<evidence type="ECO:0000256" key="12">
    <source>
        <dbReference type="ARBA" id="ARBA00037847"/>
    </source>
</evidence>
<comment type="similarity">
    <text evidence="1 13 14">Belongs to the ATPase B chain family.</text>
</comment>
<evidence type="ECO:0000256" key="2">
    <source>
        <dbReference type="ARBA" id="ARBA00022448"/>
    </source>
</evidence>
<dbReference type="Proteomes" id="UP000609121">
    <property type="component" value="Unassembled WGS sequence"/>
</dbReference>
<evidence type="ECO:0000256" key="6">
    <source>
        <dbReference type="ARBA" id="ARBA00022989"/>
    </source>
</evidence>
<keyword evidence="15" id="KW-0175">Coiled coil</keyword>
<dbReference type="GO" id="GO:0005886">
    <property type="term" value="C:plasma membrane"/>
    <property type="evidence" value="ECO:0007669"/>
    <property type="project" value="UniProtKB-SubCell"/>
</dbReference>
<evidence type="ECO:0000256" key="11">
    <source>
        <dbReference type="ARBA" id="ARBA00025614"/>
    </source>
</evidence>
<evidence type="ECO:0000256" key="10">
    <source>
        <dbReference type="ARBA" id="ARBA00025198"/>
    </source>
</evidence>
<feature type="signal peptide" evidence="16">
    <location>
        <begin position="1"/>
        <end position="18"/>
    </location>
</feature>
<name>A0A8J6YT05_9RHOB</name>
<evidence type="ECO:0000256" key="7">
    <source>
        <dbReference type="ARBA" id="ARBA00023065"/>
    </source>
</evidence>
<keyword evidence="3 13" id="KW-0138">CF(0)</keyword>
<evidence type="ECO:0000256" key="1">
    <source>
        <dbReference type="ARBA" id="ARBA00005513"/>
    </source>
</evidence>
<dbReference type="GO" id="GO:0046933">
    <property type="term" value="F:proton-transporting ATP synthase activity, rotational mechanism"/>
    <property type="evidence" value="ECO:0007669"/>
    <property type="project" value="UniProtKB-UniRule"/>
</dbReference>
<sequence length="185" mass="19712">MTRIIALALTLAAGPALAADGPFFSLHNTNFVVLLAFLLFVAILVYFKVPGILGGMLDKRADGIRTELAEAKALREEAQALLASYKRKQDEMAEQAQKIVETARKEAKAAAAKGKADLDVSIARRLAAAEEQIAAAEKQAVKEVRDEAVNVAVAAAGEVIAKQMDPARADAMFDDALGQVQSKLH</sequence>